<dbReference type="KEGG" id="aalt:CC77DRAFT_189506"/>
<sequence>MPERVLQCSRVACVGAVPLEHSSSTSCRSSELCQCTYHSKAPAMFVWHPKFEVYSWAVLLLLVVGRVLVGRGDPSDPCCQLVRAYRLSRPVVDTLW</sequence>
<name>A0A177DGP0_ALTAL</name>
<reference evidence="1 2" key="1">
    <citation type="submission" date="2016-05" db="EMBL/GenBank/DDBJ databases">
        <title>Comparative analysis of secretome profiles of manganese(II)-oxidizing ascomycete fungi.</title>
        <authorList>
            <consortium name="DOE Joint Genome Institute"/>
            <person name="Zeiner C.A."/>
            <person name="Purvine S.O."/>
            <person name="Zink E.M."/>
            <person name="Wu S."/>
            <person name="Pasa-Tolic L."/>
            <person name="Chaput D.L."/>
            <person name="Haridas S."/>
            <person name="Grigoriev I.V."/>
            <person name="Santelli C.M."/>
            <person name="Hansel C.M."/>
        </authorList>
    </citation>
    <scope>NUCLEOTIDE SEQUENCE [LARGE SCALE GENOMIC DNA]</scope>
    <source>
        <strain evidence="1 2">SRC1lrK2f</strain>
    </source>
</reference>
<dbReference type="Proteomes" id="UP000077248">
    <property type="component" value="Unassembled WGS sequence"/>
</dbReference>
<evidence type="ECO:0000313" key="1">
    <source>
        <dbReference type="EMBL" id="OAG18421.1"/>
    </source>
</evidence>
<gene>
    <name evidence="1" type="ORF">CC77DRAFT_189506</name>
</gene>
<dbReference type="GeneID" id="29116138"/>
<evidence type="ECO:0000313" key="2">
    <source>
        <dbReference type="Proteomes" id="UP000077248"/>
    </source>
</evidence>
<dbReference type="AlphaFoldDB" id="A0A177DGP0"/>
<dbReference type="VEuPathDB" id="FungiDB:CC77DRAFT_189506"/>
<organism evidence="1 2">
    <name type="scientific">Alternaria alternata</name>
    <name type="common">Alternaria rot fungus</name>
    <name type="synonym">Torula alternata</name>
    <dbReference type="NCBI Taxonomy" id="5599"/>
    <lineage>
        <taxon>Eukaryota</taxon>
        <taxon>Fungi</taxon>
        <taxon>Dikarya</taxon>
        <taxon>Ascomycota</taxon>
        <taxon>Pezizomycotina</taxon>
        <taxon>Dothideomycetes</taxon>
        <taxon>Pleosporomycetidae</taxon>
        <taxon>Pleosporales</taxon>
        <taxon>Pleosporineae</taxon>
        <taxon>Pleosporaceae</taxon>
        <taxon>Alternaria</taxon>
        <taxon>Alternaria sect. Alternaria</taxon>
        <taxon>Alternaria alternata complex</taxon>
    </lineage>
</organism>
<dbReference type="EMBL" id="KV441483">
    <property type="protein sequence ID" value="OAG18421.1"/>
    <property type="molecule type" value="Genomic_DNA"/>
</dbReference>
<accession>A0A177DGP0</accession>
<keyword evidence="2" id="KW-1185">Reference proteome</keyword>
<dbReference type="RefSeq" id="XP_018383842.1">
    <property type="nucleotide sequence ID" value="XM_018530544.1"/>
</dbReference>
<protein>
    <submittedName>
        <fullName evidence="1">Uncharacterized protein</fullName>
    </submittedName>
</protein>
<proteinExistence type="predicted"/>